<feature type="binding site" evidence="12">
    <location>
        <position position="67"/>
    </location>
    <ligand>
        <name>CoA</name>
        <dbReference type="ChEBI" id="CHEBI:57287"/>
    </ligand>
</feature>
<evidence type="ECO:0000256" key="7">
    <source>
        <dbReference type="ARBA" id="ARBA00023191"/>
    </source>
</evidence>
<feature type="binding site" evidence="12">
    <location>
        <position position="180"/>
    </location>
    <ligand>
        <name>CoA</name>
        <dbReference type="ChEBI" id="CHEBI:57287"/>
    </ligand>
</feature>
<comment type="similarity">
    <text evidence="3">Belongs to the P-Pant transferase superfamily. EntD family.</text>
</comment>
<evidence type="ECO:0000256" key="11">
    <source>
        <dbReference type="ARBA" id="ARBA00049191"/>
    </source>
</evidence>
<gene>
    <name evidence="16" type="ORF">FEV53_12625</name>
</gene>
<dbReference type="AlphaFoldDB" id="A0A547PUJ5"/>
<keyword evidence="7" id="KW-0259">Enterobactin biosynthesis</keyword>
<organism evidence="16 17">
    <name type="scientific">Palleronia caenipelagi</name>
    <dbReference type="NCBI Taxonomy" id="2489174"/>
    <lineage>
        <taxon>Bacteria</taxon>
        <taxon>Pseudomonadati</taxon>
        <taxon>Pseudomonadota</taxon>
        <taxon>Alphaproteobacteria</taxon>
        <taxon>Rhodobacterales</taxon>
        <taxon>Roseobacteraceae</taxon>
        <taxon>Palleronia</taxon>
    </lineage>
</organism>
<evidence type="ECO:0000256" key="6">
    <source>
        <dbReference type="ARBA" id="ARBA00022679"/>
    </source>
</evidence>
<keyword evidence="13" id="KW-0479">Metal-binding</keyword>
<evidence type="ECO:0000256" key="4">
    <source>
        <dbReference type="ARBA" id="ARBA00011503"/>
    </source>
</evidence>
<evidence type="ECO:0000256" key="13">
    <source>
        <dbReference type="PIRSR" id="PIRSR603542-2"/>
    </source>
</evidence>
<accession>A0A547PUJ5</accession>
<dbReference type="InterPro" id="IPR003542">
    <property type="entry name" value="Enbac_synth_compD-like"/>
</dbReference>
<dbReference type="GO" id="GO:0000287">
    <property type="term" value="F:magnesium ion binding"/>
    <property type="evidence" value="ECO:0007669"/>
    <property type="project" value="InterPro"/>
</dbReference>
<feature type="binding site" evidence="13">
    <location>
        <position position="137"/>
    </location>
    <ligand>
        <name>Mg(2+)</name>
        <dbReference type="ChEBI" id="CHEBI:18420"/>
    </ligand>
</feature>
<dbReference type="RefSeq" id="WP_142835190.1">
    <property type="nucleotide sequence ID" value="NZ_VFSV01000022.1"/>
</dbReference>
<comment type="function">
    <text evidence="1">Involved in the biosynthesis of the siderophore enterobactin (enterochelin), which is a macrocyclic trimeric lactone of N-(2,3-dihydroxybenzoyl)-serine. The serine trilactone serves as a scaffolding for the three catechol functionalities that provide hexadentate coordination for the tightly ligated iron(2+) atoms. Plays an essential role in the assembly of the enterobactin by catalyzing the transfer of the 4'-phosphopantetheine (Ppant) moiety from coenzyme A to the apo-domains of both EntB (ArCP domain) and EntF (PCP domain) to yield their holo-forms which make them competent for the activation of 2,3-dihydroxybenzoate (DHB) and L-serine, respectively.</text>
</comment>
<name>A0A547PUJ5_9RHOB</name>
<dbReference type="GO" id="GO:0009239">
    <property type="term" value="P:enterobactin biosynthetic process"/>
    <property type="evidence" value="ECO:0007669"/>
    <property type="project" value="UniProtKB-UniPathway"/>
</dbReference>
<feature type="domain" description="4'-phosphopantetheinyl transferase" evidence="14">
    <location>
        <begin position="132"/>
        <end position="212"/>
    </location>
</feature>
<keyword evidence="17" id="KW-1185">Reference proteome</keyword>
<dbReference type="OrthoDB" id="8210607at2"/>
<dbReference type="Pfam" id="PF17837">
    <property type="entry name" value="4PPT_N"/>
    <property type="match status" value="1"/>
</dbReference>
<dbReference type="SUPFAM" id="SSF56214">
    <property type="entry name" value="4'-phosphopantetheinyl transferase"/>
    <property type="match status" value="1"/>
</dbReference>
<feature type="binding site" evidence="13">
    <location>
        <position position="136"/>
    </location>
    <ligand>
        <name>Mg(2+)</name>
        <dbReference type="ChEBI" id="CHEBI:18420"/>
    </ligand>
</feature>
<keyword evidence="6 16" id="KW-0808">Transferase</keyword>
<comment type="catalytic activity">
    <reaction evidence="10">
        <text>apo-[aryl-carrier protein] + CoA = holo-[aryl-carrier protein] + adenosine 3',5'-bisphosphate + H(+)</text>
        <dbReference type="Rhea" id="RHEA:48404"/>
        <dbReference type="Rhea" id="RHEA-COMP:15903"/>
        <dbReference type="Rhea" id="RHEA-COMP:17557"/>
        <dbReference type="ChEBI" id="CHEBI:15378"/>
        <dbReference type="ChEBI" id="CHEBI:29999"/>
        <dbReference type="ChEBI" id="CHEBI:57287"/>
        <dbReference type="ChEBI" id="CHEBI:58343"/>
        <dbReference type="ChEBI" id="CHEBI:64479"/>
    </reaction>
</comment>
<evidence type="ECO:0000256" key="12">
    <source>
        <dbReference type="PIRSR" id="PIRSR603542-1"/>
    </source>
</evidence>
<dbReference type="InterPro" id="IPR041354">
    <property type="entry name" value="4PPT_N"/>
</dbReference>
<sequence length="258" mass="28345">MTRLGEHYDFAIPVPPTFLRNIPGTSLLGSSVAMARAEYDVTAFSDAGALALGLPVPEGLFQAAQRRRAEYTAGRYCARAAMSRFRDATGQPFPVPGPSEDAPAWPMGLVGSISHARGQATAVVAPSDKVLSLGVDIERIMTPELTRDIEVYVCPSERQNLPTSLRYRALYVTAIFSAKESLLKCLYPLVGQRFWFDAATVMLLRDMSGKPREFRAYLTHDIPPFRKGWSARGLIRCDNGFVLSAMALKQADLEKAND</sequence>
<keyword evidence="13" id="KW-0460">Magnesium</keyword>
<dbReference type="PANTHER" id="PTHR38096:SF1">
    <property type="entry name" value="ENTEROBACTIN SYNTHASE COMPONENT D"/>
    <property type="match status" value="1"/>
</dbReference>
<evidence type="ECO:0000256" key="10">
    <source>
        <dbReference type="ARBA" id="ARBA00049176"/>
    </source>
</evidence>
<dbReference type="Gene3D" id="3.90.470.20">
    <property type="entry name" value="4'-phosphopantetheinyl transferase domain"/>
    <property type="match status" value="1"/>
</dbReference>
<dbReference type="GO" id="GO:0009366">
    <property type="term" value="C:enterobactin synthetase complex"/>
    <property type="evidence" value="ECO:0007669"/>
    <property type="project" value="InterPro"/>
</dbReference>
<feature type="domain" description="4'-phosphopantetheinyl transferase N-terminal" evidence="15">
    <location>
        <begin position="61"/>
        <end position="125"/>
    </location>
</feature>
<evidence type="ECO:0000256" key="2">
    <source>
        <dbReference type="ARBA" id="ARBA00004993"/>
    </source>
</evidence>
<evidence type="ECO:0000313" key="16">
    <source>
        <dbReference type="EMBL" id="TRD17807.1"/>
    </source>
</evidence>
<dbReference type="Proteomes" id="UP000318590">
    <property type="component" value="Unassembled WGS sequence"/>
</dbReference>
<dbReference type="Pfam" id="PF01648">
    <property type="entry name" value="ACPS"/>
    <property type="match status" value="1"/>
</dbReference>
<protein>
    <recommendedName>
        <fullName evidence="5">Enterobactin synthase component D</fullName>
    </recommendedName>
    <alternativeName>
        <fullName evidence="8">4'-phosphopantetheinyl transferase EntD</fullName>
    </alternativeName>
    <alternativeName>
        <fullName evidence="9">Enterochelin synthase D</fullName>
    </alternativeName>
</protein>
<evidence type="ECO:0000256" key="1">
    <source>
        <dbReference type="ARBA" id="ARBA00003937"/>
    </source>
</evidence>
<dbReference type="GO" id="GO:0005886">
    <property type="term" value="C:plasma membrane"/>
    <property type="evidence" value="ECO:0007669"/>
    <property type="project" value="TreeGrafter"/>
</dbReference>
<evidence type="ECO:0000256" key="9">
    <source>
        <dbReference type="ARBA" id="ARBA00031996"/>
    </source>
</evidence>
<feature type="binding site" evidence="12">
    <location>
        <position position="75"/>
    </location>
    <ligand>
        <name>CoA</name>
        <dbReference type="ChEBI" id="CHEBI:57287"/>
    </ligand>
</feature>
<dbReference type="InterPro" id="IPR037143">
    <property type="entry name" value="4-PPantetheinyl_Trfase_dom_sf"/>
</dbReference>
<feature type="binding site" evidence="12">
    <location>
        <begin position="114"/>
        <end position="115"/>
    </location>
    <ligand>
        <name>CoA</name>
        <dbReference type="ChEBI" id="CHEBI:57287"/>
    </ligand>
</feature>
<evidence type="ECO:0000259" key="15">
    <source>
        <dbReference type="Pfam" id="PF17837"/>
    </source>
</evidence>
<evidence type="ECO:0000313" key="17">
    <source>
        <dbReference type="Proteomes" id="UP000318590"/>
    </source>
</evidence>
<reference evidence="16 17" key="1">
    <citation type="submission" date="2019-06" db="EMBL/GenBank/DDBJ databases">
        <title>Paenimaribius caenipelagi gen. nov., sp. nov., isolated from a tidal flat.</title>
        <authorList>
            <person name="Yoon J.-H."/>
        </authorList>
    </citation>
    <scope>NUCLEOTIDE SEQUENCE [LARGE SCALE GENOMIC DNA]</scope>
    <source>
        <strain evidence="16 17">JBTF-M29</strain>
    </source>
</reference>
<comment type="caution">
    <text evidence="16">The sequence shown here is derived from an EMBL/GenBank/DDBJ whole genome shotgun (WGS) entry which is preliminary data.</text>
</comment>
<dbReference type="PRINTS" id="PR01399">
    <property type="entry name" value="ENTSNTHTASED"/>
</dbReference>
<dbReference type="EMBL" id="VFSV01000022">
    <property type="protein sequence ID" value="TRD17807.1"/>
    <property type="molecule type" value="Genomic_DNA"/>
</dbReference>
<dbReference type="UniPathway" id="UPA00017"/>
<proteinExistence type="inferred from homology"/>
<comment type="subunit">
    <text evidence="4">EntB, EntD, EntE, and EntF form a multienzyme complex called enterobactin synthase.</text>
</comment>
<comment type="cofactor">
    <cofactor evidence="13">
        <name>Mg(2+)</name>
        <dbReference type="ChEBI" id="CHEBI:18420"/>
    </cofactor>
</comment>
<evidence type="ECO:0000256" key="8">
    <source>
        <dbReference type="ARBA" id="ARBA00029894"/>
    </source>
</evidence>
<feature type="binding site" evidence="12">
    <location>
        <position position="184"/>
    </location>
    <ligand>
        <name>CoA</name>
        <dbReference type="ChEBI" id="CHEBI:57287"/>
    </ligand>
</feature>
<comment type="pathway">
    <text evidence="2">Siderophore biosynthesis; enterobactin biosynthesis.</text>
</comment>
<evidence type="ECO:0000256" key="3">
    <source>
        <dbReference type="ARBA" id="ARBA00008342"/>
    </source>
</evidence>
<evidence type="ECO:0000256" key="5">
    <source>
        <dbReference type="ARBA" id="ARBA00019087"/>
    </source>
</evidence>
<feature type="binding site" evidence="13">
    <location>
        <position position="138"/>
    </location>
    <ligand>
        <name>Mg(2+)</name>
        <dbReference type="ChEBI" id="CHEBI:18420"/>
    </ligand>
</feature>
<dbReference type="GO" id="GO:0008897">
    <property type="term" value="F:holo-[acyl-carrier-protein] synthase activity"/>
    <property type="evidence" value="ECO:0007669"/>
    <property type="project" value="InterPro"/>
</dbReference>
<dbReference type="PANTHER" id="PTHR38096">
    <property type="entry name" value="ENTEROBACTIN SYNTHASE COMPONENT D"/>
    <property type="match status" value="1"/>
</dbReference>
<feature type="binding site" evidence="12">
    <location>
        <position position="136"/>
    </location>
    <ligand>
        <name>CoA</name>
        <dbReference type="ChEBI" id="CHEBI:57287"/>
    </ligand>
</feature>
<comment type="catalytic activity">
    <reaction evidence="11">
        <text>apo-[peptidyl-carrier protein] + CoA = holo-[peptidyl-carrier protein] + adenosine 3',5'-bisphosphate + H(+)</text>
        <dbReference type="Rhea" id="RHEA:46228"/>
        <dbReference type="Rhea" id="RHEA-COMP:11479"/>
        <dbReference type="Rhea" id="RHEA-COMP:11480"/>
        <dbReference type="ChEBI" id="CHEBI:15378"/>
        <dbReference type="ChEBI" id="CHEBI:29999"/>
        <dbReference type="ChEBI" id="CHEBI:57287"/>
        <dbReference type="ChEBI" id="CHEBI:58343"/>
        <dbReference type="ChEBI" id="CHEBI:64479"/>
    </reaction>
</comment>
<evidence type="ECO:0000259" key="14">
    <source>
        <dbReference type="Pfam" id="PF01648"/>
    </source>
</evidence>
<dbReference type="InterPro" id="IPR008278">
    <property type="entry name" value="4-PPantetheinyl_Trfase_dom"/>
</dbReference>